<dbReference type="InterPro" id="IPR048166">
    <property type="entry name" value="VVA0879-like"/>
</dbReference>
<evidence type="ECO:0000313" key="1">
    <source>
        <dbReference type="EMBL" id="MBN8120530.1"/>
    </source>
</evidence>
<name>A0AAW4H6W4_VIBVL</name>
<dbReference type="EMBL" id="JAFKOQ010000001">
    <property type="protein sequence ID" value="MBN8120530.1"/>
    <property type="molecule type" value="Genomic_DNA"/>
</dbReference>
<sequence length="113" mass="12758">MPIHTLTVEEFVARIKAQGHEDAIDATFQCPKCKTLQSLRQLMEATGLDRQEAGRYIGFSCIGRFNNKEIGCDWTLGGLFQIHDLEVVDEEGKRHPHFMPMTPEQAAQAEAEQ</sequence>
<dbReference type="Proteomes" id="UP000664056">
    <property type="component" value="Unassembled WGS sequence"/>
</dbReference>
<organism evidence="1 2">
    <name type="scientific">Vibrio vulnificus</name>
    <dbReference type="NCBI Taxonomy" id="672"/>
    <lineage>
        <taxon>Bacteria</taxon>
        <taxon>Pseudomonadati</taxon>
        <taxon>Pseudomonadota</taxon>
        <taxon>Gammaproteobacteria</taxon>
        <taxon>Vibrionales</taxon>
        <taxon>Vibrionaceae</taxon>
        <taxon>Vibrio</taxon>
    </lineage>
</organism>
<evidence type="ECO:0000313" key="2">
    <source>
        <dbReference type="Proteomes" id="UP000664056"/>
    </source>
</evidence>
<dbReference type="AlphaFoldDB" id="A0AAW4H6W4"/>
<comment type="caution">
    <text evidence="1">The sequence shown here is derived from an EMBL/GenBank/DDBJ whole genome shotgun (WGS) entry which is preliminary data.</text>
</comment>
<proteinExistence type="predicted"/>
<dbReference type="NCBIfam" id="NF041591">
    <property type="entry name" value="CxxC_VVA0879"/>
    <property type="match status" value="1"/>
</dbReference>
<protein>
    <submittedName>
        <fullName evidence="1">Uncharacterized protein</fullName>
    </submittedName>
</protein>
<reference evidence="1" key="1">
    <citation type="submission" date="2021-03" db="EMBL/GenBank/DDBJ databases">
        <title>Study of the foodborne Vibrio vulnificus isolates from China.</title>
        <authorList>
            <person name="Zheng Z."/>
            <person name="Ye L."/>
        </authorList>
    </citation>
    <scope>NUCLEOTIDE SEQUENCE</scope>
    <source>
        <strain evidence="1">Vv1582</strain>
    </source>
</reference>
<gene>
    <name evidence="1" type="ORF">J0J18_02205</name>
</gene>
<accession>A0AAW4H6W4</accession>
<dbReference type="RefSeq" id="WP_206622391.1">
    <property type="nucleotide sequence ID" value="NZ_JAFKOQ010000001.1"/>
</dbReference>